<reference evidence="2" key="1">
    <citation type="submission" date="2021-05" db="EMBL/GenBank/DDBJ databases">
        <authorList>
            <person name="Alioto T."/>
            <person name="Alioto T."/>
            <person name="Gomez Garrido J."/>
        </authorList>
    </citation>
    <scope>NUCLEOTIDE SEQUENCE</scope>
</reference>
<evidence type="ECO:0000313" key="2">
    <source>
        <dbReference type="EMBL" id="CAG6653374.1"/>
    </source>
</evidence>
<protein>
    <submittedName>
        <fullName evidence="2">Uncharacterized protein</fullName>
    </submittedName>
</protein>
<accession>A0A8D8WCZ4</accession>
<proteinExistence type="predicted"/>
<evidence type="ECO:0000256" key="1">
    <source>
        <dbReference type="SAM" id="MobiDB-lite"/>
    </source>
</evidence>
<name>A0A8D8WCZ4_9HEMI</name>
<feature type="region of interest" description="Disordered" evidence="1">
    <location>
        <begin position="1"/>
        <end position="30"/>
    </location>
</feature>
<dbReference type="AlphaFoldDB" id="A0A8D8WCZ4"/>
<organism evidence="2">
    <name type="scientific">Cacopsylla melanoneura</name>
    <dbReference type="NCBI Taxonomy" id="428564"/>
    <lineage>
        <taxon>Eukaryota</taxon>
        <taxon>Metazoa</taxon>
        <taxon>Ecdysozoa</taxon>
        <taxon>Arthropoda</taxon>
        <taxon>Hexapoda</taxon>
        <taxon>Insecta</taxon>
        <taxon>Pterygota</taxon>
        <taxon>Neoptera</taxon>
        <taxon>Paraneoptera</taxon>
        <taxon>Hemiptera</taxon>
        <taxon>Sternorrhyncha</taxon>
        <taxon>Psylloidea</taxon>
        <taxon>Psyllidae</taxon>
        <taxon>Psyllinae</taxon>
        <taxon>Cacopsylla</taxon>
    </lineage>
</organism>
<sequence>MDNREEGEISGDESAYAEIRRGINQEPPSSTSGVFKFMETIMAAQNHSFQKAMRDFARRQPDQQKTTILPEFNPDLLVDARAWLSTADLCLQDESKEGGTDMILTLSRAMKGRAAQWFAQVTYPLIIRVP</sequence>
<dbReference type="EMBL" id="HBUF01173309">
    <property type="protein sequence ID" value="CAG6653374.1"/>
    <property type="molecule type" value="Transcribed_RNA"/>
</dbReference>